<accession>A0A9P8LK83</accession>
<proteinExistence type="predicted"/>
<evidence type="ECO:0000313" key="1">
    <source>
        <dbReference type="EMBL" id="KAH0569643.1"/>
    </source>
</evidence>
<dbReference type="Proteomes" id="UP000018208">
    <property type="component" value="Unassembled WGS sequence"/>
</dbReference>
<dbReference type="RefSeq" id="XP_067760416.1">
    <property type="nucleotide sequence ID" value="XM_067912359.1"/>
</dbReference>
<sequence length="114" mass="13034">MSLTVLKVDTTGSCFYDGLLSNLWCIQQFLNAVLGLQLLQVACELESPRAELTRNLHQQCPLLILWLCSVPDRAGHSLQSQERSGILYVRMRHWRTVYFAMCIIQWHSNSLAAL</sequence>
<organism evidence="1 2">
    <name type="scientific">Spironucleus salmonicida</name>
    <dbReference type="NCBI Taxonomy" id="348837"/>
    <lineage>
        <taxon>Eukaryota</taxon>
        <taxon>Metamonada</taxon>
        <taxon>Diplomonadida</taxon>
        <taxon>Hexamitidae</taxon>
        <taxon>Hexamitinae</taxon>
        <taxon>Spironucleus</taxon>
    </lineage>
</organism>
<reference evidence="1 2" key="1">
    <citation type="journal article" date="2014" name="PLoS Genet.">
        <title>The Genome of Spironucleus salmonicida Highlights a Fish Pathogen Adapted to Fluctuating Environments.</title>
        <authorList>
            <person name="Xu F."/>
            <person name="Jerlstrom-Hultqvist J."/>
            <person name="Einarsson E."/>
            <person name="Astvaldsson A."/>
            <person name="Svard S.G."/>
            <person name="Andersson J.O."/>
        </authorList>
    </citation>
    <scope>NUCLEOTIDE SEQUENCE [LARGE SCALE GENOMIC DNA]</scope>
    <source>
        <strain evidence="1 2">ATCC 50377</strain>
    </source>
</reference>
<evidence type="ECO:0000313" key="2">
    <source>
        <dbReference type="Proteomes" id="UP000018208"/>
    </source>
</evidence>
<protein>
    <submittedName>
        <fullName evidence="1">Uncharacterized protein</fullName>
    </submittedName>
</protein>
<dbReference type="AlphaFoldDB" id="A0A9P8LK83"/>
<dbReference type="EMBL" id="AUWU02000009">
    <property type="protein sequence ID" value="KAH0569643.1"/>
    <property type="molecule type" value="Genomic_DNA"/>
</dbReference>
<comment type="caution">
    <text evidence="1">The sequence shown here is derived from an EMBL/GenBank/DDBJ whole genome shotgun (WGS) entry which is preliminary data.</text>
</comment>
<dbReference type="KEGG" id="ssao:94302622"/>
<gene>
    <name evidence="1" type="ORF">SS50377_28599</name>
</gene>
<dbReference type="GeneID" id="94302622"/>
<name>A0A9P8LK83_9EUKA</name>
<keyword evidence="2" id="KW-1185">Reference proteome</keyword>